<comment type="caution">
    <text evidence="3">The sequence shown here is derived from an EMBL/GenBank/DDBJ whole genome shotgun (WGS) entry which is preliminary data.</text>
</comment>
<feature type="transmembrane region" description="Helical" evidence="2">
    <location>
        <begin position="358"/>
        <end position="379"/>
    </location>
</feature>
<dbReference type="EMBL" id="BAAARW010000046">
    <property type="protein sequence ID" value="GAA2457208.1"/>
    <property type="molecule type" value="Genomic_DNA"/>
</dbReference>
<gene>
    <name evidence="3" type="ORF">GCM10010191_91160</name>
</gene>
<feature type="transmembrane region" description="Helical" evidence="2">
    <location>
        <begin position="282"/>
        <end position="303"/>
    </location>
</feature>
<sequence>MIALVRFQVAGYVRSLRALQPLIVVFLLSLVVLQGSGDGAKLAVGTLGDLAAFMFPVWAWTARALLDTQPDEQRSLSALAVRSNPPVPRSHHARRRGTSARAAAAPNANHPGFNTPPEPASPNATNARPSGPAPAERPKDKSRTSPAADAQPLPGTGGSVPDDSVGAADAGTAPADGHPGGRPDGGRDRSQPVATDLPMGEIRSRGGAHTGRPSGAAVAADRAAPGKPGWSARRRASLVLAGHSQAVAGVLAAYSVNVGLGALVLAVPMLQAYGAGAGTAAPLMGVGLSLLVALAATVLGAWTSRAIIADTGISLLALIGGVVAALLLSLSPLSWVAVPMVDWLRAAHAGPSAFTASFPGIALRLVLWIMVVGVGYLAVARNRP</sequence>
<dbReference type="Proteomes" id="UP001501231">
    <property type="component" value="Unassembled WGS sequence"/>
</dbReference>
<evidence type="ECO:0008006" key="5">
    <source>
        <dbReference type="Google" id="ProtNLM"/>
    </source>
</evidence>
<name>A0ABN3KE67_9ACTN</name>
<feature type="compositionally biased region" description="Basic residues" evidence="1">
    <location>
        <begin position="89"/>
        <end position="98"/>
    </location>
</feature>
<proteinExistence type="predicted"/>
<reference evidence="3 4" key="1">
    <citation type="journal article" date="2019" name="Int. J. Syst. Evol. Microbiol.">
        <title>The Global Catalogue of Microorganisms (GCM) 10K type strain sequencing project: providing services to taxonomists for standard genome sequencing and annotation.</title>
        <authorList>
            <consortium name="The Broad Institute Genomics Platform"/>
            <consortium name="The Broad Institute Genome Sequencing Center for Infectious Disease"/>
            <person name="Wu L."/>
            <person name="Ma J."/>
        </authorList>
    </citation>
    <scope>NUCLEOTIDE SEQUENCE [LARGE SCALE GENOMIC DNA]</scope>
    <source>
        <strain evidence="3 4">JCM 3325</strain>
    </source>
</reference>
<keyword evidence="2" id="KW-0812">Transmembrane</keyword>
<feature type="compositionally biased region" description="Low complexity" evidence="1">
    <location>
        <begin position="166"/>
        <end position="177"/>
    </location>
</feature>
<feature type="transmembrane region" description="Helical" evidence="2">
    <location>
        <begin position="246"/>
        <end position="270"/>
    </location>
</feature>
<protein>
    <recommendedName>
        <fullName evidence="5">ABC transporter permease</fullName>
    </recommendedName>
</protein>
<feature type="region of interest" description="Disordered" evidence="1">
    <location>
        <begin position="79"/>
        <end position="229"/>
    </location>
</feature>
<keyword evidence="2" id="KW-1133">Transmembrane helix</keyword>
<feature type="transmembrane region" description="Helical" evidence="2">
    <location>
        <begin position="315"/>
        <end position="338"/>
    </location>
</feature>
<accession>A0ABN3KE67</accession>
<organism evidence="3 4">
    <name type="scientific">Actinomadura vinacea</name>
    <dbReference type="NCBI Taxonomy" id="115336"/>
    <lineage>
        <taxon>Bacteria</taxon>
        <taxon>Bacillati</taxon>
        <taxon>Actinomycetota</taxon>
        <taxon>Actinomycetes</taxon>
        <taxon>Streptosporangiales</taxon>
        <taxon>Thermomonosporaceae</taxon>
        <taxon>Actinomadura</taxon>
    </lineage>
</organism>
<feature type="transmembrane region" description="Helical" evidence="2">
    <location>
        <begin position="47"/>
        <end position="66"/>
    </location>
</feature>
<feature type="compositionally biased region" description="Low complexity" evidence="1">
    <location>
        <begin position="99"/>
        <end position="112"/>
    </location>
</feature>
<evidence type="ECO:0000313" key="3">
    <source>
        <dbReference type="EMBL" id="GAA2457208.1"/>
    </source>
</evidence>
<evidence type="ECO:0000256" key="2">
    <source>
        <dbReference type="SAM" id="Phobius"/>
    </source>
</evidence>
<evidence type="ECO:0000256" key="1">
    <source>
        <dbReference type="SAM" id="MobiDB-lite"/>
    </source>
</evidence>
<feature type="compositionally biased region" description="Basic and acidic residues" evidence="1">
    <location>
        <begin position="179"/>
        <end position="190"/>
    </location>
</feature>
<keyword evidence="2" id="KW-0472">Membrane</keyword>
<evidence type="ECO:0000313" key="4">
    <source>
        <dbReference type="Proteomes" id="UP001501231"/>
    </source>
</evidence>
<keyword evidence="4" id="KW-1185">Reference proteome</keyword>
<dbReference type="RefSeq" id="WP_344598081.1">
    <property type="nucleotide sequence ID" value="NZ_BAAARW010000046.1"/>
</dbReference>